<evidence type="ECO:0000256" key="5">
    <source>
        <dbReference type="SAM" id="MobiDB-lite"/>
    </source>
</evidence>
<accession>A0AAD3CSF5</accession>
<feature type="domain" description="Tyrosine-protein phosphatase" evidence="6">
    <location>
        <begin position="43"/>
        <end position="191"/>
    </location>
</feature>
<dbReference type="Gene3D" id="3.90.190.10">
    <property type="entry name" value="Protein tyrosine phosphatase superfamily"/>
    <property type="match status" value="1"/>
</dbReference>
<dbReference type="AlphaFoldDB" id="A0AAD3CSF5"/>
<dbReference type="Pfam" id="PF00782">
    <property type="entry name" value="DSPc"/>
    <property type="match status" value="1"/>
</dbReference>
<keyword evidence="3" id="KW-0378">Hydrolase</keyword>
<evidence type="ECO:0000256" key="4">
    <source>
        <dbReference type="ARBA" id="ARBA00022912"/>
    </source>
</evidence>
<name>A0AAD3CSF5_9STRA</name>
<dbReference type="PROSITE" id="PS00383">
    <property type="entry name" value="TYR_PHOSPHATASE_1"/>
    <property type="match status" value="1"/>
</dbReference>
<evidence type="ECO:0000256" key="2">
    <source>
        <dbReference type="ARBA" id="ARBA00013064"/>
    </source>
</evidence>
<feature type="region of interest" description="Disordered" evidence="5">
    <location>
        <begin position="1"/>
        <end position="22"/>
    </location>
</feature>
<dbReference type="InterPro" id="IPR020422">
    <property type="entry name" value="TYR_PHOSPHATASE_DUAL_dom"/>
</dbReference>
<evidence type="ECO:0000256" key="1">
    <source>
        <dbReference type="ARBA" id="ARBA00008601"/>
    </source>
</evidence>
<dbReference type="EC" id="3.1.3.48" evidence="2"/>
<dbReference type="PANTHER" id="PTHR10159">
    <property type="entry name" value="DUAL SPECIFICITY PROTEIN PHOSPHATASE"/>
    <property type="match status" value="1"/>
</dbReference>
<protein>
    <recommendedName>
        <fullName evidence="2">protein-tyrosine-phosphatase</fullName>
        <ecNumber evidence="2">3.1.3.48</ecNumber>
    </recommendedName>
</protein>
<dbReference type="GO" id="GO:0005737">
    <property type="term" value="C:cytoplasm"/>
    <property type="evidence" value="ECO:0007669"/>
    <property type="project" value="TreeGrafter"/>
</dbReference>
<keyword evidence="9" id="KW-1185">Reference proteome</keyword>
<reference evidence="8 9" key="1">
    <citation type="journal article" date="2021" name="Sci. Rep.">
        <title>The genome of the diatom Chaetoceros tenuissimus carries an ancient integrated fragment of an extant virus.</title>
        <authorList>
            <person name="Hongo Y."/>
            <person name="Kimura K."/>
            <person name="Takaki Y."/>
            <person name="Yoshida Y."/>
            <person name="Baba S."/>
            <person name="Kobayashi G."/>
            <person name="Nagasaki K."/>
            <person name="Hano T."/>
            <person name="Tomaru Y."/>
        </authorList>
    </citation>
    <scope>NUCLEOTIDE SEQUENCE [LARGE SCALE GENOMIC DNA]</scope>
    <source>
        <strain evidence="8 9">NIES-3715</strain>
    </source>
</reference>
<dbReference type="CDD" id="cd14498">
    <property type="entry name" value="DSP"/>
    <property type="match status" value="1"/>
</dbReference>
<dbReference type="PANTHER" id="PTHR10159:SF519">
    <property type="entry name" value="DUAL SPECIFICITY PROTEIN PHOSPHATASE MPK3"/>
    <property type="match status" value="1"/>
</dbReference>
<dbReference type="GO" id="GO:0008330">
    <property type="term" value="F:protein tyrosine/threonine phosphatase activity"/>
    <property type="evidence" value="ECO:0007669"/>
    <property type="project" value="TreeGrafter"/>
</dbReference>
<evidence type="ECO:0000259" key="7">
    <source>
        <dbReference type="PROSITE" id="PS50056"/>
    </source>
</evidence>
<dbReference type="InterPro" id="IPR000387">
    <property type="entry name" value="Tyr_Pase_dom"/>
</dbReference>
<gene>
    <name evidence="8" type="ORF">CTEN210_06706</name>
</gene>
<keyword evidence="4" id="KW-0904">Protein phosphatase</keyword>
<comment type="caution">
    <text evidence="8">The sequence shown here is derived from an EMBL/GenBank/DDBJ whole genome shotgun (WGS) entry which is preliminary data.</text>
</comment>
<evidence type="ECO:0000256" key="3">
    <source>
        <dbReference type="ARBA" id="ARBA00022801"/>
    </source>
</evidence>
<dbReference type="PROSITE" id="PS50054">
    <property type="entry name" value="TYR_PHOSPHATASE_DUAL"/>
    <property type="match status" value="1"/>
</dbReference>
<feature type="domain" description="Tyrosine specific protein phosphatases" evidence="7">
    <location>
        <begin position="111"/>
        <end position="172"/>
    </location>
</feature>
<sequence length="311" mass="34967">METKPKKEQEQSNKKDESRVDENLVLPGYVEPQVAGWAHLVYEPSDPKHGKIYLGPQQVAGKKNLEALKTDAVPSIGAIVNCTNVFPNHHKEDGITYCRIAINDESGANILVYLDGATEFIHHHISKGQSVLVHCQMGMSRSATVVIAYLMKYKSMSRIDAFHHVKMRRPMIKPNAGFWNQLGIYEQSLGRDTTAELDRNLPFNGEWTERSLAKFQTIGHIVDDPTKLFPEINSQSDMEEILNTSIDYVFGRGVLDSDLEWLSTLCRAIKELGVDAKAIVSSVFSNGSDFMEMWSGEVYPEYVEKIKSATE</sequence>
<comment type="similarity">
    <text evidence="1">Belongs to the protein-tyrosine phosphatase family. Non-receptor class dual specificity subfamily.</text>
</comment>
<dbReference type="PROSITE" id="PS50056">
    <property type="entry name" value="TYR_PHOSPHATASE_2"/>
    <property type="match status" value="1"/>
</dbReference>
<evidence type="ECO:0000313" key="8">
    <source>
        <dbReference type="EMBL" id="GFH50230.1"/>
    </source>
</evidence>
<dbReference type="GO" id="GO:0017017">
    <property type="term" value="F:MAP kinase tyrosine/serine/threonine phosphatase activity"/>
    <property type="evidence" value="ECO:0007669"/>
    <property type="project" value="TreeGrafter"/>
</dbReference>
<dbReference type="SMART" id="SM00195">
    <property type="entry name" value="DSPc"/>
    <property type="match status" value="1"/>
</dbReference>
<organism evidence="8 9">
    <name type="scientific">Chaetoceros tenuissimus</name>
    <dbReference type="NCBI Taxonomy" id="426638"/>
    <lineage>
        <taxon>Eukaryota</taxon>
        <taxon>Sar</taxon>
        <taxon>Stramenopiles</taxon>
        <taxon>Ochrophyta</taxon>
        <taxon>Bacillariophyta</taxon>
        <taxon>Coscinodiscophyceae</taxon>
        <taxon>Chaetocerotophycidae</taxon>
        <taxon>Chaetocerotales</taxon>
        <taxon>Chaetocerotaceae</taxon>
        <taxon>Chaetoceros</taxon>
    </lineage>
</organism>
<evidence type="ECO:0000313" key="9">
    <source>
        <dbReference type="Proteomes" id="UP001054902"/>
    </source>
</evidence>
<evidence type="ECO:0000259" key="6">
    <source>
        <dbReference type="PROSITE" id="PS50054"/>
    </source>
</evidence>
<dbReference type="SUPFAM" id="SSF52799">
    <property type="entry name" value="(Phosphotyrosine protein) phosphatases II"/>
    <property type="match status" value="1"/>
</dbReference>
<dbReference type="GO" id="GO:0043409">
    <property type="term" value="P:negative regulation of MAPK cascade"/>
    <property type="evidence" value="ECO:0007669"/>
    <property type="project" value="TreeGrafter"/>
</dbReference>
<dbReference type="InterPro" id="IPR029021">
    <property type="entry name" value="Prot-tyrosine_phosphatase-like"/>
</dbReference>
<dbReference type="Proteomes" id="UP001054902">
    <property type="component" value="Unassembled WGS sequence"/>
</dbReference>
<proteinExistence type="inferred from homology"/>
<dbReference type="GO" id="GO:0033550">
    <property type="term" value="F:MAP kinase tyrosine phosphatase activity"/>
    <property type="evidence" value="ECO:0007669"/>
    <property type="project" value="TreeGrafter"/>
</dbReference>
<dbReference type="InterPro" id="IPR000340">
    <property type="entry name" value="Dual-sp_phosphatase_cat-dom"/>
</dbReference>
<dbReference type="InterPro" id="IPR016130">
    <property type="entry name" value="Tyr_Pase_AS"/>
</dbReference>
<dbReference type="EMBL" id="BLLK01000038">
    <property type="protein sequence ID" value="GFH50230.1"/>
    <property type="molecule type" value="Genomic_DNA"/>
</dbReference>